<dbReference type="InterPro" id="IPR036628">
    <property type="entry name" value="Clp_N_dom_sf"/>
</dbReference>
<feature type="domain" description="Clp R" evidence="6">
    <location>
        <begin position="8"/>
        <end position="179"/>
    </location>
</feature>
<evidence type="ECO:0000256" key="2">
    <source>
        <dbReference type="ARBA" id="ARBA00022737"/>
    </source>
</evidence>
<organism evidence="7 8">
    <name type="scientific">Nepenthes gracilis</name>
    <name type="common">Slender pitcher plant</name>
    <dbReference type="NCBI Taxonomy" id="150966"/>
    <lineage>
        <taxon>Eukaryota</taxon>
        <taxon>Viridiplantae</taxon>
        <taxon>Streptophyta</taxon>
        <taxon>Embryophyta</taxon>
        <taxon>Tracheophyta</taxon>
        <taxon>Spermatophyta</taxon>
        <taxon>Magnoliopsida</taxon>
        <taxon>eudicotyledons</taxon>
        <taxon>Gunneridae</taxon>
        <taxon>Pentapetalae</taxon>
        <taxon>Caryophyllales</taxon>
        <taxon>Nepenthaceae</taxon>
        <taxon>Nepenthes</taxon>
    </lineage>
</organism>
<dbReference type="Gene3D" id="3.40.50.300">
    <property type="entry name" value="P-loop containing nucleotide triphosphate hydrolases"/>
    <property type="match status" value="1"/>
</dbReference>
<dbReference type="Pfam" id="PF26587">
    <property type="entry name" value="AAA_lid_SMAX1"/>
    <property type="match status" value="1"/>
</dbReference>
<dbReference type="PANTHER" id="PTHR43572">
    <property type="entry name" value="CHAPERONE PROTEIN CLPD, CHLOROPLASTIC"/>
    <property type="match status" value="1"/>
</dbReference>
<dbReference type="Pfam" id="PF23569">
    <property type="entry name" value="NBD_SMAX1"/>
    <property type="match status" value="1"/>
</dbReference>
<evidence type="ECO:0000256" key="5">
    <source>
        <dbReference type="PROSITE-ProRule" id="PRU01251"/>
    </source>
</evidence>
<dbReference type="InterPro" id="IPR027417">
    <property type="entry name" value="P-loop_NTPase"/>
</dbReference>
<gene>
    <name evidence="7" type="ORF">Nepgr_014062</name>
</gene>
<keyword evidence="2 5" id="KW-0677">Repeat</keyword>
<keyword evidence="4" id="KW-0804">Transcription</keyword>
<dbReference type="PANTHER" id="PTHR43572:SF38">
    <property type="entry name" value="PROTEIN SMAX1-LIKE 6"/>
    <property type="match status" value="1"/>
</dbReference>
<dbReference type="Pfam" id="PF07724">
    <property type="entry name" value="AAA_2"/>
    <property type="match status" value="1"/>
</dbReference>
<dbReference type="SUPFAM" id="SSF81923">
    <property type="entry name" value="Double Clp-N motif"/>
    <property type="match status" value="1"/>
</dbReference>
<dbReference type="Pfam" id="PF02861">
    <property type="entry name" value="Clp_N"/>
    <property type="match status" value="1"/>
</dbReference>
<comment type="caution">
    <text evidence="7">The sequence shown here is derived from an EMBL/GenBank/DDBJ whole genome shotgun (WGS) entry which is preliminary data.</text>
</comment>
<dbReference type="InterPro" id="IPR004176">
    <property type="entry name" value="Clp_R_N"/>
</dbReference>
<protein>
    <recommendedName>
        <fullName evidence="6">Clp R domain-containing protein</fullName>
    </recommendedName>
</protein>
<comment type="similarity">
    <text evidence="1">Belongs to the ClpA/ClpB family.</text>
</comment>
<dbReference type="GO" id="GO:0005524">
    <property type="term" value="F:ATP binding"/>
    <property type="evidence" value="ECO:0007669"/>
    <property type="project" value="InterPro"/>
</dbReference>
<reference evidence="7" key="1">
    <citation type="submission" date="2023-05" db="EMBL/GenBank/DDBJ databases">
        <title>Nepenthes gracilis genome sequencing.</title>
        <authorList>
            <person name="Fukushima K."/>
        </authorList>
    </citation>
    <scope>NUCLEOTIDE SEQUENCE</scope>
    <source>
        <strain evidence="7">SING2019-196</strain>
    </source>
</reference>
<name>A0AAD3SKV2_NEPGR</name>
<evidence type="ECO:0000313" key="8">
    <source>
        <dbReference type="Proteomes" id="UP001279734"/>
    </source>
</evidence>
<dbReference type="AlphaFoldDB" id="A0AAD3SKV2"/>
<dbReference type="InterPro" id="IPR003959">
    <property type="entry name" value="ATPase_AAA_core"/>
</dbReference>
<dbReference type="PROSITE" id="PS51903">
    <property type="entry name" value="CLP_R"/>
    <property type="match status" value="1"/>
</dbReference>
<accession>A0AAD3SKV2</accession>
<evidence type="ECO:0000256" key="1">
    <source>
        <dbReference type="ARBA" id="ARBA00008675"/>
    </source>
</evidence>
<sequence>MPTPVCTARQCLTDEAARALDDAVSVARRRNHAQTTSLHVVSALLSLPSSLLREACSRARSAAYSQRLQFRALELSVGVSLDRIPCSKNQDDVPPISNSLMAAIKRSQANQRRQPEMYHLSQLQHQNGAPMSILSIKVELKQFLLSILDDPIVSKVLGEAGFRSCDIKLAIVHPPVCPPVRYLRSRCPPLFLCNLTDSGYPVGRNLPFPFLGAGNADGDAYRKRIGEVLVKKSGRNPLLVGGGAKDALNSFKECLVEGKGADILPSEILELDFVCLEEEIAEYVRNGGDEEMMGLMIKELKLKMERNSGPGVIVNFGELEALVDDSVPTDAVECLVLELSSLVELYKRLWLIGVAANYETYRKLVERFPSVEKDWDLQPLPITSTRSSLMRSFVPFGGFFSAPSEFRNSIPVVNRTFSRCNECNQKYERECSAIMKGGPSVSISDHYSATLPLWLQMAGSDPNKAGDVVTQAKDEKAVASNAKILGLQKKWNDICQRLHWNPTISKPGIYPTRPEVLYPLGFQFAADKQGNAGEDMNLNEKVCSGFTSCMPVLATKTSSQKQDGAASFASLSENADSSLKLAIEASKSLLYERDSSSSPTSRLQSLGLPCDRTSCSSSSLTTDLGLGSFCAYKSQELHQLKSQENNRESLQKISNSISIFPHDTIKEKISDPIGQPRSSAGLDSRGMFDPVEYKSLFRDLTKIVGRQDEAIRSISQIVSSRRSRNGPRRDIWMIILGPDKMGKRRIAEALADVVFCSRENLVAVDLSCHRRITEPNAMFSSQGPSEFNKVGRNTIVGYIVEELNKKPQSVIFLENVDEADLMVQNSLSHAIQTGKFPDSHGREISIINTIFVISTKYGKNLPLGNESVKFSEQMILEAKNWQMQIMIKSSSESHSSENGALNKRKLSDAIGLNEHTVEQRIKVLKNHFDLNLPLEEIGETTELENLDCSSTSDSSRAWLDDFSEQVDGKVVFEPFNFDALAYQLMKKISSSFEKKLGLGMRLEIDHEAMIEMLAAAWSSSRKGAVEDWIEQVLVNSFEEAQKRYGLTAQSIVKLVACIGHPAQEQAHGICLPSRIDCS</sequence>
<dbReference type="InterPro" id="IPR058954">
    <property type="entry name" value="AAA_lid_SMAX1"/>
</dbReference>
<proteinExistence type="inferred from homology"/>
<dbReference type="Gene3D" id="1.10.1780.10">
    <property type="entry name" value="Clp, N-terminal domain"/>
    <property type="match status" value="1"/>
</dbReference>
<dbReference type="InterPro" id="IPR058680">
    <property type="entry name" value="NBD_SMAX1-like"/>
</dbReference>
<evidence type="ECO:0000256" key="4">
    <source>
        <dbReference type="ARBA" id="ARBA00023163"/>
    </source>
</evidence>
<dbReference type="Proteomes" id="UP001279734">
    <property type="component" value="Unassembled WGS sequence"/>
</dbReference>
<dbReference type="InterPro" id="IPR051650">
    <property type="entry name" value="SL_signaling_regulator"/>
</dbReference>
<keyword evidence="8" id="KW-1185">Reference proteome</keyword>
<evidence type="ECO:0000313" key="7">
    <source>
        <dbReference type="EMBL" id="GMH12221.1"/>
    </source>
</evidence>
<evidence type="ECO:0000259" key="6">
    <source>
        <dbReference type="PROSITE" id="PS51903"/>
    </source>
</evidence>
<evidence type="ECO:0000256" key="3">
    <source>
        <dbReference type="ARBA" id="ARBA00023015"/>
    </source>
</evidence>
<dbReference type="SUPFAM" id="SSF52540">
    <property type="entry name" value="P-loop containing nucleoside triphosphate hydrolases"/>
    <property type="match status" value="1"/>
</dbReference>
<dbReference type="GO" id="GO:0016887">
    <property type="term" value="F:ATP hydrolysis activity"/>
    <property type="evidence" value="ECO:0007669"/>
    <property type="project" value="InterPro"/>
</dbReference>
<dbReference type="EMBL" id="BSYO01000011">
    <property type="protein sequence ID" value="GMH12221.1"/>
    <property type="molecule type" value="Genomic_DNA"/>
</dbReference>
<keyword evidence="3" id="KW-0805">Transcription regulation</keyword>